<reference evidence="1 2" key="1">
    <citation type="submission" date="2020-08" db="EMBL/GenBank/DDBJ databases">
        <title>Genomic Encyclopedia of Type Strains, Phase IV (KMG-IV): sequencing the most valuable type-strain genomes for metagenomic binning, comparative biology and taxonomic classification.</title>
        <authorList>
            <person name="Goeker M."/>
        </authorList>
    </citation>
    <scope>NUCLEOTIDE SEQUENCE [LARGE SCALE GENOMIC DNA]</scope>
    <source>
        <strain evidence="1 2">DSM 21319</strain>
    </source>
</reference>
<organism evidence="1 2">
    <name type="scientific">Shinella fusca</name>
    <dbReference type="NCBI Taxonomy" id="544480"/>
    <lineage>
        <taxon>Bacteria</taxon>
        <taxon>Pseudomonadati</taxon>
        <taxon>Pseudomonadota</taxon>
        <taxon>Alphaproteobacteria</taxon>
        <taxon>Hyphomicrobiales</taxon>
        <taxon>Rhizobiaceae</taxon>
        <taxon>Shinella</taxon>
    </lineage>
</organism>
<dbReference type="EMBL" id="JACHIK010000002">
    <property type="protein sequence ID" value="MBB5041521.1"/>
    <property type="molecule type" value="Genomic_DNA"/>
</dbReference>
<comment type="caution">
    <text evidence="1">The sequence shown here is derived from an EMBL/GenBank/DDBJ whole genome shotgun (WGS) entry which is preliminary data.</text>
</comment>
<keyword evidence="2" id="KW-1185">Reference proteome</keyword>
<proteinExistence type="predicted"/>
<dbReference type="AlphaFoldDB" id="A0A7W7YSL2"/>
<name>A0A7W7YSL2_9HYPH</name>
<accession>A0A7W7YSL2</accession>
<dbReference type="Proteomes" id="UP000535406">
    <property type="component" value="Unassembled WGS sequence"/>
</dbReference>
<sequence length="133" mass="13926">MRTRTGFDGRLAVRMLCALALLLVGFAHKPPVAVAHALTPAELALYTLPGGTIPDICMTSEDGGSKDDGHTSGSGCEACRLSASVILPQPGDTAGEPILREADRYVPVRIEAFYRQLFPPNAAPRGPPSGLTA</sequence>
<evidence type="ECO:0008006" key="3">
    <source>
        <dbReference type="Google" id="ProtNLM"/>
    </source>
</evidence>
<gene>
    <name evidence="1" type="ORF">HNQ66_000904</name>
</gene>
<protein>
    <recommendedName>
        <fullName evidence="3">DUF2946 domain-containing protein</fullName>
    </recommendedName>
</protein>
<dbReference type="RefSeq" id="WP_184141288.1">
    <property type="nucleotide sequence ID" value="NZ_JACHIK010000002.1"/>
</dbReference>
<evidence type="ECO:0000313" key="2">
    <source>
        <dbReference type="Proteomes" id="UP000535406"/>
    </source>
</evidence>
<evidence type="ECO:0000313" key="1">
    <source>
        <dbReference type="EMBL" id="MBB5041521.1"/>
    </source>
</evidence>